<dbReference type="STRING" id="103827.A0A0N5CT07"/>
<proteinExistence type="predicted"/>
<feature type="coiled-coil region" evidence="1">
    <location>
        <begin position="197"/>
        <end position="321"/>
    </location>
</feature>
<evidence type="ECO:0000256" key="1">
    <source>
        <dbReference type="SAM" id="Coils"/>
    </source>
</evidence>
<dbReference type="InterPro" id="IPR057132">
    <property type="entry name" value="ANC1_spectrin_dom"/>
</dbReference>
<protein>
    <submittedName>
        <fullName evidence="6">GAR domain-containing protein</fullName>
    </submittedName>
</protein>
<keyword evidence="5" id="KW-1185">Reference proteome</keyword>
<dbReference type="EMBL" id="UYYF01001345">
    <property type="protein sequence ID" value="VDM99781.1"/>
    <property type="molecule type" value="Genomic_DNA"/>
</dbReference>
<accession>A0A0N5CT07</accession>
<feature type="domain" description="Nuclear anchorage protein 1 spectrin repeat" evidence="2">
    <location>
        <begin position="8"/>
        <end position="110"/>
    </location>
</feature>
<dbReference type="OrthoDB" id="5853932at2759"/>
<evidence type="ECO:0000313" key="6">
    <source>
        <dbReference type="WBParaSite" id="TCLT_0000336401-mRNA-1"/>
    </source>
</evidence>
<evidence type="ECO:0000259" key="2">
    <source>
        <dbReference type="Pfam" id="PF24531"/>
    </source>
</evidence>
<sequence>LKNWCVEKEEIESEIRVTQDEYNKLLTNYSQAQPYMVAVNDINILQELQHKLVSILQMIKDKEEVIIKSSKYHPVLNMISSMKQNTEKFADDIEKLLLALTEDVSIQKELINTQNDLINDIYDLNVQAENIGNILDSEEQKEEINRIRTGLEKVSEKLNELKKNEEKPIKLVLHSDELKVVTIFADYEKVNKLVSDAEKRHIQNQNMQMEMKNLREELCTALDDAYKVENDANASAINLQEAVIRLKNARQYLERLQDIYDQLPKTSDADLIRTETMKELSLLNERYDNLERSLEERVDALKKFEEIAHNISEELRKVESDARELEAPNADCNLTVADEGFNRITKLQNAIEKLYELKEEQLSSISIADICNIDELSARLSYLSNIFHEWRDDVMKKKQEFESENNLSGLINDLQQTLADAENGLNKIDVTASNELNNFKDIVLPTILEKSSHIKELMLSVKTDKEKELYQQFNILYDQHNDLAKRVDEKLNSAKEQDKMHSDIEKLFDHVEEESNNLLNKYNNPQELVVAVEDVNYLHSLLDEISSSSVDNIINRQVKKHLAKREDFIKNHIRNLLIPLEKDCQKEQELMHNLRETLNALNSMGDEVIGIEVNNIDTIQQSDKIDELIKNLQQLKGQIKKLEEKLQTSEGLVKRDTMNENLSDRVTLLQKLLDDKKQKLMNQAEVNAILPKIYAITECVQNYINQFEESPMQTVDEQNAALSELESKKIQLEHLLNNIPSDEQGDELREKSNWVVEELNNLLKRLADAVGKKLAALAAFNATKDELDLQLSSIESAITASDTVDQTVSALENHLHDIKDKFTSLEKLKNKVCDVDEKDLDIEQITEKQNLLNTIENTLQRLKVRIMV</sequence>
<feature type="domain" description="Nuclear anchorage protein 1 spectrin repeat" evidence="2">
    <location>
        <begin position="496"/>
        <end position="590"/>
    </location>
</feature>
<evidence type="ECO:0000313" key="5">
    <source>
        <dbReference type="Proteomes" id="UP000276776"/>
    </source>
</evidence>
<feature type="domain" description="Nuclear anchorage protein 1 spectrin repeat" evidence="3">
    <location>
        <begin position="773"/>
        <end position="864"/>
    </location>
</feature>
<dbReference type="Pfam" id="PF24615">
    <property type="entry name" value="Spectrin_Anc-1_2"/>
    <property type="match status" value="1"/>
</dbReference>
<dbReference type="WBParaSite" id="TCLT_0000336401-mRNA-1">
    <property type="protein sequence ID" value="TCLT_0000336401-mRNA-1"/>
    <property type="gene ID" value="TCLT_0000336401"/>
</dbReference>
<gene>
    <name evidence="4" type="ORF">TCLT_LOCUS3358</name>
</gene>
<feature type="coiled-coil region" evidence="1">
    <location>
        <begin position="1"/>
        <end position="65"/>
    </location>
</feature>
<name>A0A0N5CT07_THECL</name>
<dbReference type="AlphaFoldDB" id="A0A0N5CT07"/>
<organism evidence="6">
    <name type="scientific">Thelazia callipaeda</name>
    <name type="common">Oriental eyeworm</name>
    <name type="synonym">Parasitic nematode</name>
    <dbReference type="NCBI Taxonomy" id="103827"/>
    <lineage>
        <taxon>Eukaryota</taxon>
        <taxon>Metazoa</taxon>
        <taxon>Ecdysozoa</taxon>
        <taxon>Nematoda</taxon>
        <taxon>Chromadorea</taxon>
        <taxon>Rhabditida</taxon>
        <taxon>Spirurina</taxon>
        <taxon>Spiruromorpha</taxon>
        <taxon>Thelazioidea</taxon>
        <taxon>Thelaziidae</taxon>
        <taxon>Thelazia</taxon>
    </lineage>
</organism>
<reference evidence="6" key="1">
    <citation type="submission" date="2017-02" db="UniProtKB">
        <authorList>
            <consortium name="WormBaseParasite"/>
        </authorList>
    </citation>
    <scope>IDENTIFICATION</scope>
</reference>
<dbReference type="Proteomes" id="UP000276776">
    <property type="component" value="Unassembled WGS sequence"/>
</dbReference>
<feature type="coiled-coil region" evidence="1">
    <location>
        <begin position="137"/>
        <end position="164"/>
    </location>
</feature>
<dbReference type="Pfam" id="PF24531">
    <property type="entry name" value="ANC1_spectrin"/>
    <property type="match status" value="2"/>
</dbReference>
<keyword evidence="1" id="KW-0175">Coiled coil</keyword>
<reference evidence="4 5" key="2">
    <citation type="submission" date="2018-11" db="EMBL/GenBank/DDBJ databases">
        <authorList>
            <consortium name="Pathogen Informatics"/>
        </authorList>
    </citation>
    <scope>NUCLEOTIDE SEQUENCE [LARGE SCALE GENOMIC DNA]</scope>
</reference>
<dbReference type="InterPro" id="IPR057133">
    <property type="entry name" value="Spectrin_Anc-1_2"/>
</dbReference>
<evidence type="ECO:0000313" key="4">
    <source>
        <dbReference type="EMBL" id="VDM99781.1"/>
    </source>
</evidence>
<feature type="coiled-coil region" evidence="1">
    <location>
        <begin position="584"/>
        <end position="679"/>
    </location>
</feature>
<evidence type="ECO:0000259" key="3">
    <source>
        <dbReference type="Pfam" id="PF24615"/>
    </source>
</evidence>
<dbReference type="OMA" id="NFRDMIL"/>